<dbReference type="OrthoDB" id="10267139at2759"/>
<keyword evidence="2" id="KW-1185">Reference proteome</keyword>
<dbReference type="AlphaFoldDB" id="A0A1Q3ANN7"/>
<dbReference type="PANTHER" id="PTHR31240:SF0">
    <property type="entry name" value="MATERNAL EFFECT EMBRYO ARREST 18"/>
    <property type="match status" value="1"/>
</dbReference>
<dbReference type="GO" id="GO:0043743">
    <property type="term" value="F:LPPG:FO 2-phospho-L-lactate transferase activity"/>
    <property type="evidence" value="ECO:0007669"/>
    <property type="project" value="InterPro"/>
</dbReference>
<dbReference type="STRING" id="3775.A0A1Q3ANN7"/>
<dbReference type="InParanoid" id="A0A1Q3ANN7"/>
<accession>A0A1Q3ANN7</accession>
<reference evidence="2" key="1">
    <citation type="submission" date="2016-04" db="EMBL/GenBank/DDBJ databases">
        <title>Cephalotus genome sequencing.</title>
        <authorList>
            <person name="Fukushima K."/>
            <person name="Hasebe M."/>
            <person name="Fang X."/>
        </authorList>
    </citation>
    <scope>NUCLEOTIDE SEQUENCE [LARGE SCALE GENOMIC DNA]</scope>
    <source>
        <strain evidence="2">cv. St1</strain>
    </source>
</reference>
<dbReference type="Gene3D" id="3.40.50.10680">
    <property type="entry name" value="CofD-like domains"/>
    <property type="match status" value="1"/>
</dbReference>
<sequence>MRSKLLSQFIAMIMKTAHLMTHLTVHKNMADSLLGPTNSRGPPLLLLEKSSPRFPPLLVHYSPSNSRSLSMATPNHRCHCHSSSNQPSLLVFSGGTAFNGVVEELKELTTRVAHVLPVSDDGGSTAEIVRVLGGPAVGDIRSRCLRLSDQSSCEALAVRRLLGHRLPLDSLQAKSEWYDIAEGQHSLWNGVSIPYRETIRAFLAYFQNEILRRSNDSFCFSNGSIGNFFFAGARIFFQSLDAAIFLFSRVSDIPPESLVLPVVSTNDRLTLGCELWDGTIIRGQNEISHPTNGHIGPVSKERSSVPALPSRIKRVFYMSSEGRNSLHEVFPTANPSVLDQLNSVDCIVYAMGSLFTSICPSLLTPQVLLGIGEIISSRSCPKVLLLNGTNDRETSGFSASYFVTAITDALNRTYGDPDNCLENYPNQYVNTILVPKDGEVSIDVRCLAAQGIFEVIVVQSTRDPKVGIIFDPKSLIQALADLIGRYTSTSINGA</sequence>
<dbReference type="SUPFAM" id="SSF142338">
    <property type="entry name" value="CofD-like"/>
    <property type="match status" value="1"/>
</dbReference>
<name>A0A1Q3ANN7_CEPFO</name>
<evidence type="ECO:0000313" key="1">
    <source>
        <dbReference type="EMBL" id="GAV57376.1"/>
    </source>
</evidence>
<dbReference type="InterPro" id="IPR002882">
    <property type="entry name" value="CofD"/>
</dbReference>
<protein>
    <submittedName>
        <fullName evidence="1">UPF0052 domain-containing protein</fullName>
    </submittedName>
</protein>
<gene>
    <name evidence="1" type="ORF">CFOL_v3_00913</name>
</gene>
<dbReference type="Pfam" id="PF01933">
    <property type="entry name" value="CofD"/>
    <property type="match status" value="1"/>
</dbReference>
<evidence type="ECO:0000313" key="2">
    <source>
        <dbReference type="Proteomes" id="UP000187406"/>
    </source>
</evidence>
<dbReference type="Proteomes" id="UP000187406">
    <property type="component" value="Unassembled WGS sequence"/>
</dbReference>
<comment type="caution">
    <text evidence="1">The sequence shown here is derived from an EMBL/GenBank/DDBJ whole genome shotgun (WGS) entry which is preliminary data.</text>
</comment>
<dbReference type="CDD" id="cd07187">
    <property type="entry name" value="YvcK_like"/>
    <property type="match status" value="1"/>
</dbReference>
<organism evidence="1 2">
    <name type="scientific">Cephalotus follicularis</name>
    <name type="common">Albany pitcher plant</name>
    <dbReference type="NCBI Taxonomy" id="3775"/>
    <lineage>
        <taxon>Eukaryota</taxon>
        <taxon>Viridiplantae</taxon>
        <taxon>Streptophyta</taxon>
        <taxon>Embryophyta</taxon>
        <taxon>Tracheophyta</taxon>
        <taxon>Spermatophyta</taxon>
        <taxon>Magnoliopsida</taxon>
        <taxon>eudicotyledons</taxon>
        <taxon>Gunneridae</taxon>
        <taxon>Pentapetalae</taxon>
        <taxon>rosids</taxon>
        <taxon>fabids</taxon>
        <taxon>Oxalidales</taxon>
        <taxon>Cephalotaceae</taxon>
        <taxon>Cephalotus</taxon>
    </lineage>
</organism>
<dbReference type="FunCoup" id="A0A1Q3ANN7">
    <property type="interactions" value="60"/>
</dbReference>
<dbReference type="InterPro" id="IPR038136">
    <property type="entry name" value="CofD-like_dom_sf"/>
</dbReference>
<proteinExistence type="predicted"/>
<dbReference type="PANTHER" id="PTHR31240">
    <property type="entry name" value="MATERNAL EFFECT EMBRYO ARREST 18"/>
    <property type="match status" value="1"/>
</dbReference>
<dbReference type="EMBL" id="BDDD01000028">
    <property type="protein sequence ID" value="GAV57376.1"/>
    <property type="molecule type" value="Genomic_DNA"/>
</dbReference>